<proteinExistence type="predicted"/>
<dbReference type="EMBL" id="DSPX01000085">
    <property type="protein sequence ID" value="HGG00697.1"/>
    <property type="molecule type" value="Genomic_DNA"/>
</dbReference>
<reference evidence="1" key="1">
    <citation type="journal article" date="2020" name="mSystems">
        <title>Genome- and Community-Level Interaction Insights into Carbon Utilization and Element Cycling Functions of Hydrothermarchaeota in Hydrothermal Sediment.</title>
        <authorList>
            <person name="Zhou Z."/>
            <person name="Liu Y."/>
            <person name="Xu W."/>
            <person name="Pan J."/>
            <person name="Luo Z.H."/>
            <person name="Li M."/>
        </authorList>
    </citation>
    <scope>NUCLEOTIDE SEQUENCE [LARGE SCALE GENOMIC DNA]</scope>
    <source>
        <strain evidence="1">SpSt-374</strain>
    </source>
</reference>
<evidence type="ECO:0000313" key="1">
    <source>
        <dbReference type="EMBL" id="HGG00697.1"/>
    </source>
</evidence>
<name>A0A7C3VJ93_9CYAN</name>
<accession>A0A7C3VJ93</accession>
<protein>
    <submittedName>
        <fullName evidence="1">Uncharacterized protein</fullName>
    </submittedName>
</protein>
<dbReference type="AlphaFoldDB" id="A0A7C3VJ93"/>
<organism evidence="1">
    <name type="scientific">Planktothricoides sp. SpSt-374</name>
    <dbReference type="NCBI Taxonomy" id="2282167"/>
    <lineage>
        <taxon>Bacteria</taxon>
        <taxon>Bacillati</taxon>
        <taxon>Cyanobacteriota</taxon>
        <taxon>Cyanophyceae</taxon>
        <taxon>Oscillatoriophycideae</taxon>
        <taxon>Oscillatoriales</taxon>
        <taxon>Oscillatoriaceae</taxon>
        <taxon>Planktothricoides</taxon>
    </lineage>
</organism>
<gene>
    <name evidence="1" type="ORF">ENR15_08620</name>
</gene>
<comment type="caution">
    <text evidence="1">The sequence shown here is derived from an EMBL/GenBank/DDBJ whole genome shotgun (WGS) entry which is preliminary data.</text>
</comment>
<sequence length="64" mass="6938">MTNNLNSAVPTPTKRPRIINQIHVTNNLNSAVPTPTKWHRIINIIPGQIITISLGGGTDKRGAD</sequence>